<dbReference type="InterPro" id="IPR010796">
    <property type="entry name" value="C2_B9-type_dom"/>
</dbReference>
<reference evidence="6 7" key="1">
    <citation type="journal article" date="2021" name="BMC Biol.">
        <title>Horizontally acquired antibacterial genes associated with adaptive radiation of ladybird beetles.</title>
        <authorList>
            <person name="Li H.S."/>
            <person name="Tang X.F."/>
            <person name="Huang Y.H."/>
            <person name="Xu Z.Y."/>
            <person name="Chen M.L."/>
            <person name="Du X.Y."/>
            <person name="Qiu B.Y."/>
            <person name="Chen P.T."/>
            <person name="Zhang W."/>
            <person name="Slipinski A."/>
            <person name="Escalona H.E."/>
            <person name="Waterhouse R.M."/>
            <person name="Zwick A."/>
            <person name="Pang H."/>
        </authorList>
    </citation>
    <scope>NUCLEOTIDE SEQUENCE [LARGE SCALE GENOMIC DNA]</scope>
    <source>
        <strain evidence="6">SYSU2018</strain>
    </source>
</reference>
<evidence type="ECO:0000313" key="7">
    <source>
        <dbReference type="Proteomes" id="UP001516400"/>
    </source>
</evidence>
<evidence type="ECO:0000256" key="2">
    <source>
        <dbReference type="ARBA" id="ARBA00022490"/>
    </source>
</evidence>
<dbReference type="Proteomes" id="UP001516400">
    <property type="component" value="Unassembled WGS sequence"/>
</dbReference>
<keyword evidence="7" id="KW-1185">Reference proteome</keyword>
<dbReference type="EMBL" id="JABFTP020000042">
    <property type="protein sequence ID" value="KAL3271048.1"/>
    <property type="molecule type" value="Genomic_DNA"/>
</dbReference>
<keyword evidence="3" id="KW-0970">Cilium biogenesis/degradation</keyword>
<gene>
    <name evidence="6" type="ORF">HHI36_021548</name>
</gene>
<evidence type="ECO:0000313" key="6">
    <source>
        <dbReference type="EMBL" id="KAL3271048.1"/>
    </source>
</evidence>
<organism evidence="6 7">
    <name type="scientific">Cryptolaemus montrouzieri</name>
    <dbReference type="NCBI Taxonomy" id="559131"/>
    <lineage>
        <taxon>Eukaryota</taxon>
        <taxon>Metazoa</taxon>
        <taxon>Ecdysozoa</taxon>
        <taxon>Arthropoda</taxon>
        <taxon>Hexapoda</taxon>
        <taxon>Insecta</taxon>
        <taxon>Pterygota</taxon>
        <taxon>Neoptera</taxon>
        <taxon>Endopterygota</taxon>
        <taxon>Coleoptera</taxon>
        <taxon>Polyphaga</taxon>
        <taxon>Cucujiformia</taxon>
        <taxon>Coccinelloidea</taxon>
        <taxon>Coccinellidae</taxon>
        <taxon>Scymninae</taxon>
        <taxon>Scymnini</taxon>
        <taxon>Cryptolaemus</taxon>
    </lineage>
</organism>
<protein>
    <recommendedName>
        <fullName evidence="8">Meckel syndrome type 1 protein</fullName>
    </recommendedName>
</protein>
<dbReference type="AlphaFoldDB" id="A0ABD2MX53"/>
<evidence type="ECO:0000256" key="1">
    <source>
        <dbReference type="ARBA" id="ARBA00004120"/>
    </source>
</evidence>
<proteinExistence type="predicted"/>
<comment type="subcellular location">
    <subcellularLocation>
        <location evidence="1">Cytoplasm</location>
        <location evidence="1">Cytoskeleton</location>
        <location evidence="1">Cilium basal body</location>
    </subcellularLocation>
</comment>
<dbReference type="PANTHER" id="PTHR12968">
    <property type="entry name" value="B9 DOMAIN-CONTAINING"/>
    <property type="match status" value="1"/>
</dbReference>
<comment type="caution">
    <text evidence="6">The sequence shown here is derived from an EMBL/GenBank/DDBJ whole genome shotgun (WGS) entry which is preliminary data.</text>
</comment>
<keyword evidence="4" id="KW-0206">Cytoskeleton</keyword>
<dbReference type="PROSITE" id="PS51381">
    <property type="entry name" value="C2_B9"/>
    <property type="match status" value="1"/>
</dbReference>
<dbReference type="PANTHER" id="PTHR12968:SF4">
    <property type="entry name" value="TECTONIC-LIKE COMPLEX MEMBER MKS1"/>
    <property type="match status" value="1"/>
</dbReference>
<dbReference type="Pfam" id="PF07162">
    <property type="entry name" value="B9-C2"/>
    <property type="match status" value="1"/>
</dbReference>
<evidence type="ECO:0000256" key="4">
    <source>
        <dbReference type="ARBA" id="ARBA00023212"/>
    </source>
</evidence>
<dbReference type="GO" id="GO:0030030">
    <property type="term" value="P:cell projection organization"/>
    <property type="evidence" value="ECO:0007669"/>
    <property type="project" value="UniProtKB-KW"/>
</dbReference>
<keyword evidence="5" id="KW-0966">Cell projection</keyword>
<keyword evidence="2" id="KW-0963">Cytoplasm</keyword>
<accession>A0ABD2MX53</accession>
<name>A0ABD2MX53_9CUCU</name>
<dbReference type="GO" id="GO:0005929">
    <property type="term" value="C:cilium"/>
    <property type="evidence" value="ECO:0007669"/>
    <property type="project" value="UniProtKB-ARBA"/>
</dbReference>
<evidence type="ECO:0008006" key="8">
    <source>
        <dbReference type="Google" id="ProtNLM"/>
    </source>
</evidence>
<sequence length="502" mass="59237">MYRVHQILDKYTGIYRCADDINNFKIRIKIKEIPDISLATELELQDDWEIHEFKWQEKIFNNFEKQYYLNEKNCVTDAEKQYNSILANSVASPDNKILFSYVDCDNFNVEEEGVMRNEANVGEIDNSLDEVLEDESEFDFRSFLQQAIENVVISDDYCSMYIMADFGEYVQENWVKFEHVLCTMKYNKEKNILKVHPDFSNNIPYLLEVNVETLKNYYYFIENVQEDIPEQLNQKENEIFKKISHYRRSHKNLGLNQDFDLPAKNKLEVHIFFEIVSGSHFEYDDIYVRYFIDLPDKWTCKTPFLLNGMTQTCHGKNEDNVVYFGHIFDLILEYDIQDFFQEGLPKLPYIYFEIASRGSWDRHRCEGLTYHSLPVGKPGVYEFVLPSYRLTTGTTGELRRFFIGDCSNYNDITWVGIPKAAEGPILNKYGVQTIGSGMLNIRMNVMHQSQAFLEKYNETDVIKNKEKFIFEKLNSSTLVKSVEQVLEAFKRARKNMIQARNM</sequence>
<evidence type="ECO:0000256" key="3">
    <source>
        <dbReference type="ARBA" id="ARBA00022794"/>
    </source>
</evidence>
<evidence type="ECO:0000256" key="5">
    <source>
        <dbReference type="ARBA" id="ARBA00023273"/>
    </source>
</evidence>